<dbReference type="InterPro" id="IPR029058">
    <property type="entry name" value="AB_hydrolase_fold"/>
</dbReference>
<dbReference type="Pfam" id="PF00561">
    <property type="entry name" value="Abhydrolase_1"/>
    <property type="match status" value="1"/>
</dbReference>
<dbReference type="GO" id="GO:0016787">
    <property type="term" value="F:hydrolase activity"/>
    <property type="evidence" value="ECO:0007669"/>
    <property type="project" value="UniProtKB-KW"/>
</dbReference>
<dbReference type="OrthoDB" id="2645723at2"/>
<sequence>MKEQQVSNNGVTINYLCCGDFNSHLTPIIIVPGLEAAEDYIELMQTLLPRPSITISLRGRGKSIQPKEGYMLYDHIQDIETVIEDMEIQRYIMFGYSFGVSYMLGYALGNLEKMVGMIIGDFPAVHRKLPKEWLQQFNQKTVSIDRPKQQNKSFHKFLNALQRESHEVVFWEVLQSFHFPVLVVSKGELSKQEIRKYEWYLPNCHSLVLKNGSKGHLRGNQDFIKSMGSFCSSLDL</sequence>
<comment type="caution">
    <text evidence="2">The sequence shown here is derived from an EMBL/GenBank/DDBJ whole genome shotgun (WGS) entry which is preliminary data.</text>
</comment>
<dbReference type="EMBL" id="WJNG01000002">
    <property type="protein sequence ID" value="MRH41860.1"/>
    <property type="molecule type" value="Genomic_DNA"/>
</dbReference>
<proteinExistence type="predicted"/>
<keyword evidence="3" id="KW-1185">Reference proteome</keyword>
<protein>
    <submittedName>
        <fullName evidence="2">Alpha/beta hydrolase</fullName>
    </submittedName>
</protein>
<keyword evidence="2" id="KW-0378">Hydrolase</keyword>
<dbReference type="Proteomes" id="UP000799092">
    <property type="component" value="Unassembled WGS sequence"/>
</dbReference>
<dbReference type="RefSeq" id="WP_153735476.1">
    <property type="nucleotide sequence ID" value="NZ_WJNG01000002.1"/>
</dbReference>
<evidence type="ECO:0000259" key="1">
    <source>
        <dbReference type="Pfam" id="PF00561"/>
    </source>
</evidence>
<evidence type="ECO:0000313" key="2">
    <source>
        <dbReference type="EMBL" id="MRH41860.1"/>
    </source>
</evidence>
<dbReference type="InterPro" id="IPR000073">
    <property type="entry name" value="AB_hydrolase_1"/>
</dbReference>
<evidence type="ECO:0000313" key="3">
    <source>
        <dbReference type="Proteomes" id="UP000799092"/>
    </source>
</evidence>
<dbReference type="AlphaFoldDB" id="A0A6A8D9C4"/>
<gene>
    <name evidence="2" type="ORF">GH741_04130</name>
</gene>
<accession>A0A6A8D9C4</accession>
<reference evidence="2" key="1">
    <citation type="submission" date="2019-11" db="EMBL/GenBank/DDBJ databases">
        <authorList>
            <person name="Li J."/>
        </authorList>
    </citation>
    <scope>NUCLEOTIDE SEQUENCE</scope>
    <source>
        <strain evidence="2">B6B</strain>
    </source>
</reference>
<dbReference type="Gene3D" id="3.40.50.1820">
    <property type="entry name" value="alpha/beta hydrolase"/>
    <property type="match status" value="1"/>
</dbReference>
<organism evidence="2 3">
    <name type="scientific">Aquibacillus halophilus</name>
    <dbReference type="NCBI Taxonomy" id="930132"/>
    <lineage>
        <taxon>Bacteria</taxon>
        <taxon>Bacillati</taxon>
        <taxon>Bacillota</taxon>
        <taxon>Bacilli</taxon>
        <taxon>Bacillales</taxon>
        <taxon>Bacillaceae</taxon>
        <taxon>Aquibacillus</taxon>
    </lineage>
</organism>
<feature type="domain" description="AB hydrolase-1" evidence="1">
    <location>
        <begin position="27"/>
        <end position="123"/>
    </location>
</feature>
<name>A0A6A8D9C4_9BACI</name>
<dbReference type="SUPFAM" id="SSF53474">
    <property type="entry name" value="alpha/beta-Hydrolases"/>
    <property type="match status" value="1"/>
</dbReference>